<protein>
    <submittedName>
        <fullName evidence="2">Uncharacterized protein</fullName>
    </submittedName>
</protein>
<evidence type="ECO:0000313" key="2">
    <source>
        <dbReference type="EMBL" id="KAK3260623.1"/>
    </source>
</evidence>
<reference evidence="2 3" key="1">
    <citation type="journal article" date="2015" name="Genome Biol. Evol.">
        <title>Comparative Genomics of a Bacterivorous Green Alga Reveals Evolutionary Causalities and Consequences of Phago-Mixotrophic Mode of Nutrition.</title>
        <authorList>
            <person name="Burns J.A."/>
            <person name="Paasch A."/>
            <person name="Narechania A."/>
            <person name="Kim E."/>
        </authorList>
    </citation>
    <scope>NUCLEOTIDE SEQUENCE [LARGE SCALE GENOMIC DNA]</scope>
    <source>
        <strain evidence="2 3">PLY_AMNH</strain>
    </source>
</reference>
<accession>A0AAE0FJA4</accession>
<proteinExistence type="predicted"/>
<sequence length="82" mass="9214">MEQSQRNIADATLASMSENEHPKLHSQPNRAISTDGECPCVARLSTPSSIFSQIEQSQRHIKFKGFGIPLWTRIDQPGFKCE</sequence>
<comment type="caution">
    <text evidence="2">The sequence shown here is derived from an EMBL/GenBank/DDBJ whole genome shotgun (WGS) entry which is preliminary data.</text>
</comment>
<keyword evidence="3" id="KW-1185">Reference proteome</keyword>
<evidence type="ECO:0000256" key="1">
    <source>
        <dbReference type="SAM" id="MobiDB-lite"/>
    </source>
</evidence>
<name>A0AAE0FJA4_9CHLO</name>
<organism evidence="2 3">
    <name type="scientific">Cymbomonas tetramitiformis</name>
    <dbReference type="NCBI Taxonomy" id="36881"/>
    <lineage>
        <taxon>Eukaryota</taxon>
        <taxon>Viridiplantae</taxon>
        <taxon>Chlorophyta</taxon>
        <taxon>Pyramimonadophyceae</taxon>
        <taxon>Pyramimonadales</taxon>
        <taxon>Pyramimonadaceae</taxon>
        <taxon>Cymbomonas</taxon>
    </lineage>
</organism>
<evidence type="ECO:0000313" key="3">
    <source>
        <dbReference type="Proteomes" id="UP001190700"/>
    </source>
</evidence>
<dbReference type="AlphaFoldDB" id="A0AAE0FJA4"/>
<feature type="region of interest" description="Disordered" evidence="1">
    <location>
        <begin position="1"/>
        <end position="32"/>
    </location>
</feature>
<dbReference type="Proteomes" id="UP001190700">
    <property type="component" value="Unassembled WGS sequence"/>
</dbReference>
<gene>
    <name evidence="2" type="ORF">CYMTET_30430</name>
</gene>
<dbReference type="EMBL" id="LGRX02017562">
    <property type="protein sequence ID" value="KAK3260623.1"/>
    <property type="molecule type" value="Genomic_DNA"/>
</dbReference>